<dbReference type="GO" id="GO:0019213">
    <property type="term" value="F:deacetylase activity"/>
    <property type="evidence" value="ECO:0007669"/>
    <property type="project" value="InterPro"/>
</dbReference>
<dbReference type="GO" id="GO:0016810">
    <property type="term" value="F:hydrolase activity, acting on carbon-nitrogen (but not peptide) bonds"/>
    <property type="evidence" value="ECO:0007669"/>
    <property type="project" value="InterPro"/>
</dbReference>
<dbReference type="AlphaFoldDB" id="A0A381SRH6"/>
<dbReference type="SUPFAM" id="SSF51556">
    <property type="entry name" value="Metallo-dependent hydrolases"/>
    <property type="match status" value="1"/>
</dbReference>
<name>A0A381SRH6_9ZZZZ</name>
<dbReference type="Gene3D" id="3.20.20.140">
    <property type="entry name" value="Metal-dependent hydrolases"/>
    <property type="match status" value="2"/>
</dbReference>
<reference evidence="2" key="1">
    <citation type="submission" date="2018-05" db="EMBL/GenBank/DDBJ databases">
        <authorList>
            <person name="Lanie J.A."/>
            <person name="Ng W.-L."/>
            <person name="Kazmierczak K.M."/>
            <person name="Andrzejewski T.M."/>
            <person name="Davidsen T.M."/>
            <person name="Wayne K.J."/>
            <person name="Tettelin H."/>
            <person name="Glass J.I."/>
            <person name="Rusch D."/>
            <person name="Podicherti R."/>
            <person name="Tsui H.-C.T."/>
            <person name="Winkler M.E."/>
        </authorList>
    </citation>
    <scope>NUCLEOTIDE SEQUENCE</scope>
</reference>
<dbReference type="InterPro" id="IPR006680">
    <property type="entry name" value="Amidohydro-rel"/>
</dbReference>
<dbReference type="PANTHER" id="PTHR42717:SF1">
    <property type="entry name" value="IMIDAZOLONEPROPIONASE AND RELATED AMIDOHYDROLASES"/>
    <property type="match status" value="1"/>
</dbReference>
<proteinExistence type="predicted"/>
<protein>
    <recommendedName>
        <fullName evidence="1">Amidohydrolase-related domain-containing protein</fullName>
    </recommendedName>
</protein>
<dbReference type="InterPro" id="IPR020043">
    <property type="entry name" value="Deacetylase_Atu3266-like"/>
</dbReference>
<evidence type="ECO:0000259" key="1">
    <source>
        <dbReference type="Pfam" id="PF01979"/>
    </source>
</evidence>
<dbReference type="InterPro" id="IPR032466">
    <property type="entry name" value="Metal_Hydrolase"/>
</dbReference>
<dbReference type="InterPro" id="IPR011059">
    <property type="entry name" value="Metal-dep_hydrolase_composite"/>
</dbReference>
<dbReference type="SUPFAM" id="SSF51338">
    <property type="entry name" value="Composite domain of metallo-dependent hydrolases"/>
    <property type="match status" value="1"/>
</dbReference>
<organism evidence="2">
    <name type="scientific">marine metagenome</name>
    <dbReference type="NCBI Taxonomy" id="408172"/>
    <lineage>
        <taxon>unclassified sequences</taxon>
        <taxon>metagenomes</taxon>
        <taxon>ecological metagenomes</taxon>
    </lineage>
</organism>
<feature type="domain" description="Amidohydrolase-related" evidence="1">
    <location>
        <begin position="55"/>
        <end position="427"/>
    </location>
</feature>
<dbReference type="EMBL" id="UINC01003411">
    <property type="protein sequence ID" value="SVA06099.1"/>
    <property type="molecule type" value="Genomic_DNA"/>
</dbReference>
<evidence type="ECO:0000313" key="2">
    <source>
        <dbReference type="EMBL" id="SVA06099.1"/>
    </source>
</evidence>
<dbReference type="Gene3D" id="2.30.40.10">
    <property type="entry name" value="Urease, subunit C, domain 1"/>
    <property type="match status" value="1"/>
</dbReference>
<gene>
    <name evidence="2" type="ORF">METZ01_LOCUS58953</name>
</gene>
<accession>A0A381SRH6</accession>
<sequence length="474" mass="50210">MKENHLVLRGGRIIDPANNFDEIADIVIRRGKIDRISETTVESLGANIVDLKGKWIIPGQIDTHAHVAGISRTVDPSLGYGMLAKAGTTTVVDMGGTGKNLIDGIKRNGAGLNVAGQFALIPGLTIPSDNPSKGEIASTVSDALRQGCIGVKMLGGYHPFSQETTSQIVRESNSQGAYVAFHVGSKDSGSHLGGLREIPDILGRGRLHICHVNSYCRGVVKDSVDECKEAINLLGSLKGQINTEVYHAVANGTNGACDKNGNVIANVPKNCLVARGFEPTIDGMREAIMDGYASVISVKGGAISYIKGKEALGIFNKLKTMVGMSFPVNLPGSAFQLTTEKDNAGDFVVDAVSTDGGSHPRNVAIQTTMALVRFGALTPMEMATKLSWTPSRMMGLLNKGHFSQGADADITVVDPHSGEPVMSFVDGEPIMINGEVIGNGGRILVTVAAERTMSDSGVKYQVIDLTESKLYQNY</sequence>
<dbReference type="Pfam" id="PF01979">
    <property type="entry name" value="Amidohydro_1"/>
    <property type="match status" value="1"/>
</dbReference>
<dbReference type="PANTHER" id="PTHR42717">
    <property type="entry name" value="DIHYDROOROTASE-RELATED"/>
    <property type="match status" value="1"/>
</dbReference>